<dbReference type="GO" id="GO:0003677">
    <property type="term" value="F:DNA binding"/>
    <property type="evidence" value="ECO:0007669"/>
    <property type="project" value="InterPro"/>
</dbReference>
<sequence length="795" mass="89998">MDEESRYNHVSGQLPDALRQLQEENVRLKALLDANGIPWEESVPSEENSSEIPLTSTVQRSTMEKVALFGQLFRGRRDVYPIRWESAKGMSGYSPACSNEWRKGICNKPRIKCGDCKQRSLLPVTENVLYRHLTGKHTIGVYPMLPDETCYFIATDFDDEGWHEDASAFMQSCREFNIPATLEISRSGNGAHVWIFFAEPVPASNARQLGAALISQTCDRTRQLAIKSYDRFFPNQDTLPKGGFGNLIALPLQQKPRSKGFSVFVDENFVIYPDQWEYLSSIQRLSRLELDSAIQRSVGVRHPLDIAFITEEEEQKPWQRSLQSFSRIPGPMPESLTLVFANQIFIAKADLPQPLANRLIRLAAFQNPEFYKAQAMRLPVWDKSRIVCCAENFPLHISLPRGCFDAVTELLRQHNIRMDIQDERISGTEISVTFTGQLRKDQQTAITAMLKHQTGILSAPTAFGKTVMAAAIIARRKVSTLILVHRAELLQQWRERLSTFLDLSGASPGFIGSGKKKLSGLIDIAVMQSLSRRDDLVVLLDSYGHIIVDECHHLSAFTFEAILKQSKAAYVLGLTATPIRRDGHQPIIFMQCGPVRHRALQAENAPVRLEVRPLNLFSPVIPQGSGIQDVFRILTHDSSRNQCIAKDILAAYHEGRKILVLTERTEQLELIREVLADQIPHSFLLHGRLTKKQRATTLAGLAELDDSVPRVILATGRLIGEGFDHPPLDTMVLAMPVSWHGTLQQYAGRLHREHVNKGDVRIYDYVEHDNPQLARMWEKRQRGYRAMGYRISMRE</sequence>
<dbReference type="CDD" id="cd17926">
    <property type="entry name" value="DEXHc_RE"/>
    <property type="match status" value="1"/>
</dbReference>
<accession>B4SEI9</accession>
<dbReference type="InterPro" id="IPR054347">
    <property type="entry name" value="TOTE_primase"/>
</dbReference>
<dbReference type="Gene3D" id="3.40.50.300">
    <property type="entry name" value="P-loop containing nucleotide triphosphate hydrolases"/>
    <property type="match status" value="2"/>
</dbReference>
<dbReference type="GO" id="GO:0016787">
    <property type="term" value="F:hydrolase activity"/>
    <property type="evidence" value="ECO:0007669"/>
    <property type="project" value="InterPro"/>
</dbReference>
<dbReference type="EMBL" id="CP001110">
    <property type="protein sequence ID" value="ACF43081.1"/>
    <property type="molecule type" value="Genomic_DNA"/>
</dbReference>
<dbReference type="SUPFAM" id="SSF52540">
    <property type="entry name" value="P-loop containing nucleoside triphosphate hydrolases"/>
    <property type="match status" value="2"/>
</dbReference>
<evidence type="ECO:0000313" key="3">
    <source>
        <dbReference type="Proteomes" id="UP000002724"/>
    </source>
</evidence>
<dbReference type="Pfam" id="PF00271">
    <property type="entry name" value="Helicase_C"/>
    <property type="match status" value="1"/>
</dbReference>
<dbReference type="STRING" id="324925.Ppha_0789"/>
<dbReference type="InterPro" id="IPR001650">
    <property type="entry name" value="Helicase_C-like"/>
</dbReference>
<organism evidence="2 3">
    <name type="scientific">Pelodictyon phaeoclathratiforme (strain DSM 5477 / BU-1)</name>
    <dbReference type="NCBI Taxonomy" id="324925"/>
    <lineage>
        <taxon>Bacteria</taxon>
        <taxon>Pseudomonadati</taxon>
        <taxon>Chlorobiota</taxon>
        <taxon>Chlorobiia</taxon>
        <taxon>Chlorobiales</taxon>
        <taxon>Chlorobiaceae</taxon>
        <taxon>Chlorobium/Pelodictyon group</taxon>
        <taxon>Pelodictyon</taxon>
    </lineage>
</organism>
<dbReference type="GO" id="GO:0005829">
    <property type="term" value="C:cytosol"/>
    <property type="evidence" value="ECO:0007669"/>
    <property type="project" value="TreeGrafter"/>
</dbReference>
<dbReference type="CDD" id="cd18785">
    <property type="entry name" value="SF2_C"/>
    <property type="match status" value="1"/>
</dbReference>
<dbReference type="InterPro" id="IPR050742">
    <property type="entry name" value="Helicase_Restrict-Modif_Enz"/>
</dbReference>
<dbReference type="eggNOG" id="COG4951">
    <property type="taxonomic scope" value="Bacteria"/>
</dbReference>
<dbReference type="PROSITE" id="PS51192">
    <property type="entry name" value="HELICASE_ATP_BIND_1"/>
    <property type="match status" value="1"/>
</dbReference>
<evidence type="ECO:0000259" key="1">
    <source>
        <dbReference type="PROSITE" id="PS51192"/>
    </source>
</evidence>
<dbReference type="InterPro" id="IPR027417">
    <property type="entry name" value="P-loop_NTPase"/>
</dbReference>
<dbReference type="eggNOG" id="COG1061">
    <property type="taxonomic scope" value="Bacteria"/>
</dbReference>
<dbReference type="PANTHER" id="PTHR47396:SF1">
    <property type="entry name" value="ATP-DEPENDENT HELICASE IRC3-RELATED"/>
    <property type="match status" value="1"/>
</dbReference>
<protein>
    <submittedName>
        <fullName evidence="2">Type III restriction protein res subunit</fullName>
    </submittedName>
</protein>
<feature type="domain" description="Helicase ATP-binding" evidence="1">
    <location>
        <begin position="446"/>
        <end position="596"/>
    </location>
</feature>
<dbReference type="GO" id="GO:0005524">
    <property type="term" value="F:ATP binding"/>
    <property type="evidence" value="ECO:0007669"/>
    <property type="project" value="InterPro"/>
</dbReference>
<dbReference type="OrthoDB" id="9759819at2"/>
<name>B4SEI9_PELPB</name>
<dbReference type="PANTHER" id="PTHR47396">
    <property type="entry name" value="TYPE I RESTRICTION ENZYME ECOKI R PROTEIN"/>
    <property type="match status" value="1"/>
</dbReference>
<dbReference type="AlphaFoldDB" id="B4SEI9"/>
<dbReference type="KEGG" id="pph:Ppha_0789"/>
<dbReference type="HOGENOM" id="CLU_011771_1_0_10"/>
<dbReference type="Pfam" id="PF22548">
    <property type="entry name" value="AEP-TOTE"/>
    <property type="match status" value="1"/>
</dbReference>
<dbReference type="InterPro" id="IPR006935">
    <property type="entry name" value="Helicase/UvrB_N"/>
</dbReference>
<dbReference type="InterPro" id="IPR014001">
    <property type="entry name" value="Helicase_ATP-bd"/>
</dbReference>
<dbReference type="SMART" id="SM00487">
    <property type="entry name" value="DEXDc"/>
    <property type="match status" value="1"/>
</dbReference>
<reference evidence="2 3" key="1">
    <citation type="submission" date="2008-06" db="EMBL/GenBank/DDBJ databases">
        <title>Complete sequence of Pelodictyon phaeoclathratiforme BU-1.</title>
        <authorList>
            <consortium name="US DOE Joint Genome Institute"/>
            <person name="Lucas S."/>
            <person name="Copeland A."/>
            <person name="Lapidus A."/>
            <person name="Glavina del Rio T."/>
            <person name="Dalin E."/>
            <person name="Tice H."/>
            <person name="Bruce D."/>
            <person name="Goodwin L."/>
            <person name="Pitluck S."/>
            <person name="Schmutz J."/>
            <person name="Larimer F."/>
            <person name="Land M."/>
            <person name="Hauser L."/>
            <person name="Kyrpides N."/>
            <person name="Mikhailova N."/>
            <person name="Liu Z."/>
            <person name="Li T."/>
            <person name="Zhao F."/>
            <person name="Overmann J."/>
            <person name="Bryant D.A."/>
            <person name="Richardson P."/>
        </authorList>
    </citation>
    <scope>NUCLEOTIDE SEQUENCE [LARGE SCALE GENOMIC DNA]</scope>
    <source>
        <strain evidence="3">DSM 5477 / BU-1</strain>
    </source>
</reference>
<proteinExistence type="predicted"/>
<dbReference type="Pfam" id="PF04851">
    <property type="entry name" value="ResIII"/>
    <property type="match status" value="1"/>
</dbReference>
<dbReference type="RefSeq" id="WP_012507576.1">
    <property type="nucleotide sequence ID" value="NC_011060.1"/>
</dbReference>
<gene>
    <name evidence="2" type="ordered locus">Ppha_0789</name>
</gene>
<keyword evidence="3" id="KW-1185">Reference proteome</keyword>
<dbReference type="Proteomes" id="UP000002724">
    <property type="component" value="Chromosome"/>
</dbReference>
<evidence type="ECO:0000313" key="2">
    <source>
        <dbReference type="EMBL" id="ACF43081.1"/>
    </source>
</evidence>